<reference evidence="2 3" key="1">
    <citation type="journal article" date="2020" name="Mol. Plant">
        <title>The Chromosome-Based Rubber Tree Genome Provides New Insights into Spurge Genome Evolution and Rubber Biosynthesis.</title>
        <authorList>
            <person name="Liu J."/>
            <person name="Shi C."/>
            <person name="Shi C.C."/>
            <person name="Li W."/>
            <person name="Zhang Q.J."/>
            <person name="Zhang Y."/>
            <person name="Li K."/>
            <person name="Lu H.F."/>
            <person name="Shi C."/>
            <person name="Zhu S.T."/>
            <person name="Xiao Z.Y."/>
            <person name="Nan H."/>
            <person name="Yue Y."/>
            <person name="Zhu X.G."/>
            <person name="Wu Y."/>
            <person name="Hong X.N."/>
            <person name="Fan G.Y."/>
            <person name="Tong Y."/>
            <person name="Zhang D."/>
            <person name="Mao C.L."/>
            <person name="Liu Y.L."/>
            <person name="Hao S.J."/>
            <person name="Liu W.Q."/>
            <person name="Lv M.Q."/>
            <person name="Zhang H.B."/>
            <person name="Liu Y."/>
            <person name="Hu-Tang G.R."/>
            <person name="Wang J.P."/>
            <person name="Wang J.H."/>
            <person name="Sun Y.H."/>
            <person name="Ni S.B."/>
            <person name="Chen W.B."/>
            <person name="Zhang X.C."/>
            <person name="Jiao Y.N."/>
            <person name="Eichler E.E."/>
            <person name="Li G.H."/>
            <person name="Liu X."/>
            <person name="Gao L.Z."/>
        </authorList>
    </citation>
    <scope>NUCLEOTIDE SEQUENCE [LARGE SCALE GENOMIC DNA]</scope>
    <source>
        <strain evidence="3">cv. GT1</strain>
        <tissue evidence="2">Leaf</tissue>
    </source>
</reference>
<dbReference type="InterPro" id="IPR013713">
    <property type="entry name" value="XPO2_central"/>
</dbReference>
<gene>
    <name evidence="2" type="ORF">GH714_002750</name>
</gene>
<dbReference type="GO" id="GO:0005049">
    <property type="term" value="F:nuclear export signal receptor activity"/>
    <property type="evidence" value="ECO:0007669"/>
    <property type="project" value="TreeGrafter"/>
</dbReference>
<dbReference type="PANTHER" id="PTHR10997">
    <property type="entry name" value="IMPORTIN-7, 8, 11"/>
    <property type="match status" value="1"/>
</dbReference>
<dbReference type="PANTHER" id="PTHR10997:SF8">
    <property type="entry name" value="EXPORTIN-2"/>
    <property type="match status" value="1"/>
</dbReference>
<comment type="caution">
    <text evidence="2">The sequence shown here is derived from an EMBL/GenBank/DDBJ whole genome shotgun (WGS) entry which is preliminary data.</text>
</comment>
<evidence type="ECO:0000259" key="1">
    <source>
        <dbReference type="Pfam" id="PF08506"/>
    </source>
</evidence>
<feature type="domain" description="Exportin-2 central" evidence="1">
    <location>
        <begin position="355"/>
        <end position="424"/>
    </location>
</feature>
<dbReference type="Pfam" id="PF08506">
    <property type="entry name" value="Cse1"/>
    <property type="match status" value="2"/>
</dbReference>
<dbReference type="EMBL" id="JAAGAX010000002">
    <property type="protein sequence ID" value="KAF2321780.1"/>
    <property type="molecule type" value="Genomic_DNA"/>
</dbReference>
<protein>
    <recommendedName>
        <fullName evidence="1">Exportin-2 central domain-containing protein</fullName>
    </recommendedName>
</protein>
<proteinExistence type="predicted"/>
<dbReference type="AlphaFoldDB" id="A0A6A6N7Z7"/>
<dbReference type="GO" id="GO:0006611">
    <property type="term" value="P:protein export from nucleus"/>
    <property type="evidence" value="ECO:0007669"/>
    <property type="project" value="TreeGrafter"/>
</dbReference>
<dbReference type="Gene3D" id="1.25.10.10">
    <property type="entry name" value="Leucine-rich Repeat Variant"/>
    <property type="match status" value="1"/>
</dbReference>
<dbReference type="InterPro" id="IPR016024">
    <property type="entry name" value="ARM-type_fold"/>
</dbReference>
<dbReference type="InterPro" id="IPR011989">
    <property type="entry name" value="ARM-like"/>
</dbReference>
<name>A0A6A6N7Z7_HEVBR</name>
<evidence type="ECO:0000313" key="2">
    <source>
        <dbReference type="EMBL" id="KAF2321780.1"/>
    </source>
</evidence>
<organism evidence="2 3">
    <name type="scientific">Hevea brasiliensis</name>
    <name type="common">Para rubber tree</name>
    <name type="synonym">Siphonia brasiliensis</name>
    <dbReference type="NCBI Taxonomy" id="3981"/>
    <lineage>
        <taxon>Eukaryota</taxon>
        <taxon>Viridiplantae</taxon>
        <taxon>Streptophyta</taxon>
        <taxon>Embryophyta</taxon>
        <taxon>Tracheophyta</taxon>
        <taxon>Spermatophyta</taxon>
        <taxon>Magnoliopsida</taxon>
        <taxon>eudicotyledons</taxon>
        <taxon>Gunneridae</taxon>
        <taxon>Pentapetalae</taxon>
        <taxon>rosids</taxon>
        <taxon>fabids</taxon>
        <taxon>Malpighiales</taxon>
        <taxon>Euphorbiaceae</taxon>
        <taxon>Crotonoideae</taxon>
        <taxon>Micrandreae</taxon>
        <taxon>Hevea</taxon>
    </lineage>
</organism>
<keyword evidence="3" id="KW-1185">Reference proteome</keyword>
<sequence length="444" mass="51808">MSAHDASADALRSLLDKEWLCHRILNHLHPCDLHLQPCELHLHPCDLDLHSAILNWKQRTKTYLSGKYEHLQQLVGDHDHEVSTFDKLTQAVYETTELSLETDYDDFLILSNFLKSVSTSFRKVNEHVVISALKRLVKLYFIPVKWIPVVLSKIIIPSLAMSEEDEHLFTTNHLEFITRDMLISDGHTRRGLAYMFLEKLLSELPIHVPLMVMKRVKKMLRSRPRSRSLLSRTIDQEELDGPHWRRKECAIRLVVFLLSRDAKDDMNLSAYYNSFISYLESNVSYGWNCALEFPNNNTSLYGADVYIFEHMTAKVAWKARKISLLKRLCDNSKSEPDSDLTKRKKWDTCHLYFCYFFQSSILPELLSEDMNTFPMLKAAALKFCYLYLDKFPVSQELLISLKPWLTRFLESDSSVVQSYASRCIVKNYHREKIEGGTKVKEKLS</sequence>
<dbReference type="GO" id="GO:0005635">
    <property type="term" value="C:nuclear envelope"/>
    <property type="evidence" value="ECO:0007669"/>
    <property type="project" value="TreeGrafter"/>
</dbReference>
<feature type="domain" description="Exportin-2 central" evidence="1">
    <location>
        <begin position="55"/>
        <end position="224"/>
    </location>
</feature>
<dbReference type="Proteomes" id="UP000467840">
    <property type="component" value="Chromosome 11"/>
</dbReference>
<accession>A0A6A6N7Z7</accession>
<evidence type="ECO:0000313" key="3">
    <source>
        <dbReference type="Proteomes" id="UP000467840"/>
    </source>
</evidence>
<dbReference type="GO" id="GO:0005829">
    <property type="term" value="C:cytosol"/>
    <property type="evidence" value="ECO:0007669"/>
    <property type="project" value="TreeGrafter"/>
</dbReference>
<dbReference type="GO" id="GO:0006606">
    <property type="term" value="P:protein import into nucleus"/>
    <property type="evidence" value="ECO:0007669"/>
    <property type="project" value="TreeGrafter"/>
</dbReference>
<dbReference type="SUPFAM" id="SSF48371">
    <property type="entry name" value="ARM repeat"/>
    <property type="match status" value="1"/>
</dbReference>